<proteinExistence type="inferred from homology"/>
<dbReference type="PANTHER" id="PTHR11670">
    <property type="entry name" value="ACONITASE/IRON-RESPONSIVE ELEMENT FAMILY MEMBER"/>
    <property type="match status" value="1"/>
</dbReference>
<dbReference type="NCBIfam" id="TIGR01341">
    <property type="entry name" value="aconitase_1"/>
    <property type="match status" value="1"/>
</dbReference>
<evidence type="ECO:0000256" key="8">
    <source>
        <dbReference type="ARBA" id="ARBA00023501"/>
    </source>
</evidence>
<dbReference type="NCBIfam" id="NF009520">
    <property type="entry name" value="PRK12881.1"/>
    <property type="match status" value="1"/>
</dbReference>
<protein>
    <recommendedName>
        <fullName evidence="3 9">Aconitate hydratase</fullName>
        <shortName evidence="9">Aconitase</shortName>
        <ecNumber evidence="3 9">4.2.1.3</ecNumber>
    </recommendedName>
</protein>
<evidence type="ECO:0000256" key="5">
    <source>
        <dbReference type="ARBA" id="ARBA00023004"/>
    </source>
</evidence>
<evidence type="ECO:0000256" key="4">
    <source>
        <dbReference type="ARBA" id="ARBA00022723"/>
    </source>
</evidence>
<dbReference type="InterPro" id="IPR006249">
    <property type="entry name" value="Aconitase/IRP2"/>
</dbReference>
<dbReference type="EMBL" id="FNCY01000027">
    <property type="protein sequence ID" value="SDI73530.1"/>
    <property type="molecule type" value="Genomic_DNA"/>
</dbReference>
<gene>
    <name evidence="12" type="ORF">SAMN05660652_03961</name>
</gene>
<dbReference type="SUPFAM" id="SSF52016">
    <property type="entry name" value="LeuD/IlvD-like"/>
    <property type="match status" value="1"/>
</dbReference>
<dbReference type="InterPro" id="IPR001030">
    <property type="entry name" value="Acoase/IPM_deHydtase_lsu_aba"/>
</dbReference>
<dbReference type="Pfam" id="PF00694">
    <property type="entry name" value="Aconitase_C"/>
    <property type="match status" value="1"/>
</dbReference>
<dbReference type="SUPFAM" id="SSF53732">
    <property type="entry name" value="Aconitase iron-sulfur domain"/>
    <property type="match status" value="1"/>
</dbReference>
<keyword evidence="4" id="KW-0479">Metal-binding</keyword>
<organism evidence="12 13">
    <name type="scientific">Propionivibrio dicarboxylicus</name>
    <dbReference type="NCBI Taxonomy" id="83767"/>
    <lineage>
        <taxon>Bacteria</taxon>
        <taxon>Pseudomonadati</taxon>
        <taxon>Pseudomonadota</taxon>
        <taxon>Betaproteobacteria</taxon>
        <taxon>Rhodocyclales</taxon>
        <taxon>Rhodocyclaceae</taxon>
        <taxon>Propionivibrio</taxon>
    </lineage>
</organism>
<evidence type="ECO:0000259" key="10">
    <source>
        <dbReference type="Pfam" id="PF00330"/>
    </source>
</evidence>
<dbReference type="GO" id="GO:0051539">
    <property type="term" value="F:4 iron, 4 sulfur cluster binding"/>
    <property type="evidence" value="ECO:0007669"/>
    <property type="project" value="UniProtKB-KW"/>
</dbReference>
<dbReference type="RefSeq" id="WP_091940408.1">
    <property type="nucleotide sequence ID" value="NZ_FNCY01000027.1"/>
</dbReference>
<accession>A0A1G8N1Q0</accession>
<comment type="catalytic activity">
    <reaction evidence="8 9">
        <text>citrate = D-threo-isocitrate</text>
        <dbReference type="Rhea" id="RHEA:10336"/>
        <dbReference type="ChEBI" id="CHEBI:15562"/>
        <dbReference type="ChEBI" id="CHEBI:16947"/>
        <dbReference type="EC" id="4.2.1.3"/>
    </reaction>
</comment>
<evidence type="ECO:0000313" key="13">
    <source>
        <dbReference type="Proteomes" id="UP000198607"/>
    </source>
</evidence>
<dbReference type="InterPro" id="IPR036008">
    <property type="entry name" value="Aconitase_4Fe-4S_dom"/>
</dbReference>
<evidence type="ECO:0000313" key="12">
    <source>
        <dbReference type="EMBL" id="SDI73530.1"/>
    </source>
</evidence>
<evidence type="ECO:0000256" key="9">
    <source>
        <dbReference type="RuleBase" id="RU361275"/>
    </source>
</evidence>
<evidence type="ECO:0000256" key="2">
    <source>
        <dbReference type="ARBA" id="ARBA00007185"/>
    </source>
</evidence>
<dbReference type="AlphaFoldDB" id="A0A1G8N1Q0"/>
<dbReference type="Proteomes" id="UP000198607">
    <property type="component" value="Unassembled WGS sequence"/>
</dbReference>
<dbReference type="EC" id="4.2.1.3" evidence="3 9"/>
<dbReference type="OrthoDB" id="9764318at2"/>
<evidence type="ECO:0000256" key="3">
    <source>
        <dbReference type="ARBA" id="ARBA00012926"/>
    </source>
</evidence>
<evidence type="ECO:0000256" key="1">
    <source>
        <dbReference type="ARBA" id="ARBA00001966"/>
    </source>
</evidence>
<dbReference type="Gene3D" id="3.20.19.10">
    <property type="entry name" value="Aconitase, domain 4"/>
    <property type="match status" value="1"/>
</dbReference>
<keyword evidence="5 9" id="KW-0408">Iron</keyword>
<keyword evidence="13" id="KW-1185">Reference proteome</keyword>
<dbReference type="PRINTS" id="PR00415">
    <property type="entry name" value="ACONITASE"/>
</dbReference>
<name>A0A1G8N1Q0_9RHOO</name>
<evidence type="ECO:0000259" key="11">
    <source>
        <dbReference type="Pfam" id="PF00694"/>
    </source>
</evidence>
<dbReference type="InterPro" id="IPR015931">
    <property type="entry name" value="Acnase/IPM_dHydase_lsu_aba_1/3"/>
</dbReference>
<evidence type="ECO:0000256" key="7">
    <source>
        <dbReference type="ARBA" id="ARBA00023239"/>
    </source>
</evidence>
<dbReference type="GO" id="GO:0046872">
    <property type="term" value="F:metal ion binding"/>
    <property type="evidence" value="ECO:0007669"/>
    <property type="project" value="UniProtKB-KW"/>
</dbReference>
<comment type="function">
    <text evidence="9">Catalyzes the isomerization of citrate to isocitrate via cis-aconitate.</text>
</comment>
<comment type="similarity">
    <text evidence="2 9">Belongs to the aconitase/IPM isomerase family.</text>
</comment>
<comment type="cofactor">
    <cofactor evidence="1">
        <name>[4Fe-4S] cluster</name>
        <dbReference type="ChEBI" id="CHEBI:49883"/>
    </cofactor>
</comment>
<dbReference type="GO" id="GO:0003994">
    <property type="term" value="F:aconitate hydratase activity"/>
    <property type="evidence" value="ECO:0007669"/>
    <property type="project" value="UniProtKB-EC"/>
</dbReference>
<dbReference type="Pfam" id="PF00330">
    <property type="entry name" value="Aconitase"/>
    <property type="match status" value="1"/>
</dbReference>
<reference evidence="12 13" key="1">
    <citation type="submission" date="2016-10" db="EMBL/GenBank/DDBJ databases">
        <authorList>
            <person name="de Groot N.N."/>
        </authorList>
    </citation>
    <scope>NUCLEOTIDE SEQUENCE [LARGE SCALE GENOMIC DNA]</scope>
    <source>
        <strain evidence="12 13">DSM 5885</strain>
    </source>
</reference>
<dbReference type="STRING" id="83767.SAMN05660652_03961"/>
<dbReference type="FunFam" id="3.20.19.10:FF:000001">
    <property type="entry name" value="Aconitate hydratase"/>
    <property type="match status" value="1"/>
</dbReference>
<feature type="domain" description="Aconitase A/isopropylmalate dehydratase small subunit swivel" evidence="11">
    <location>
        <begin position="669"/>
        <end position="796"/>
    </location>
</feature>
<feature type="domain" description="Aconitase/3-isopropylmalate dehydratase large subunit alpha/beta/alpha" evidence="10">
    <location>
        <begin position="73"/>
        <end position="545"/>
    </location>
</feature>
<keyword evidence="9" id="KW-0004">4Fe-4S</keyword>
<dbReference type="InterPro" id="IPR000573">
    <property type="entry name" value="AconitaseA/IPMdHydase_ssu_swvl"/>
</dbReference>
<keyword evidence="6 9" id="KW-0411">Iron-sulfur</keyword>
<dbReference type="InterPro" id="IPR015928">
    <property type="entry name" value="Aconitase/3IPM_dehydase_swvl"/>
</dbReference>
<evidence type="ECO:0000256" key="6">
    <source>
        <dbReference type="ARBA" id="ARBA00023014"/>
    </source>
</evidence>
<sequence length="872" mass="93005">METQWCEGPVSRSGELSQNGVRSVALRAQIESLYPGAFARLPLTCRIFAENVLRRCAPEARAAALAQIVGQRDDADFPFYPARVVLQDILGGTALVDMAGLRDAVAEAGGDPRRVNPVVPAQLVIDHSLNVEFSGAEPDALEKNMAVEARRNAERFEFMAWAQKAFDNVNVVMQGNGILHQINLEYFSPVVQCEDGVLFPDTLVGTDSHTPMVNALGVLGWGVGGIEAESVMLGRPIWMRVPAIVGVELSGQRQPGIQATDLVLALTEFLRAQGVVGAILEFYGPGVASLSVPDRATIANMSPEFGATASLFAIDAQTIDYLRLTGRSDEVIERTEAYARAQGLWADALTQAEYKRTLRFDLATVGRAIAGPANPHQRIPLASLASAGIARPAAERDAIADGGPLPEGAVVIAAITSCTNTSNPRNLVTAALLARNAAARGLSPKSWVKTSFAPGSRAVAGYLGAAGLLEPLRQLGFGIVGFACTSCNGMSGPLAPAIEAEILKRALPTAAVLSGNRNFNGRIHPRVSEAFIASPALVVAYALAGSIRVDVEHEALGVDAKGLPVLLSELWPEDAEVEAIMAAHVSGEHFRSAYAAVCGADTSADAPVSPQFAWREESTYIRRPPYWKTVLTQLPRATSMRPIVILGDNVTTDDLSPSGTILPESAAGQYLLAQGTTKEEFNTYTTRRGDHIVAVRATFANNRLRNEMCPGIEGPVTRVEPEGTIMPIFDAAQQYIEREQELIVIAGRNYGCGSSRDWAAKGVRLIGVRAVVAESFERIHRTNLVGMGVLPLEFTDGATRKTLALDGSETYALRGFDGAPAPGALLTLAITRRDGSVIEMTVRSRIDTDDECRLFAAGGLLPCIANELLGRS</sequence>
<dbReference type="Gene3D" id="6.10.190.10">
    <property type="match status" value="1"/>
</dbReference>
<dbReference type="Gene3D" id="3.30.499.10">
    <property type="entry name" value="Aconitase, domain 3"/>
    <property type="match status" value="2"/>
</dbReference>
<dbReference type="NCBIfam" id="NF006757">
    <property type="entry name" value="PRK09277.1"/>
    <property type="match status" value="1"/>
</dbReference>
<keyword evidence="7 9" id="KW-0456">Lyase</keyword>